<evidence type="ECO:0000313" key="1">
    <source>
        <dbReference type="EMBL" id="RUS29841.1"/>
    </source>
</evidence>
<evidence type="ECO:0000313" key="2">
    <source>
        <dbReference type="Proteomes" id="UP000274822"/>
    </source>
</evidence>
<protein>
    <submittedName>
        <fullName evidence="1">Uncharacterized protein</fullName>
    </submittedName>
</protein>
<organism evidence="1 2">
    <name type="scientific">Jimgerdemannia flammicorona</name>
    <dbReference type="NCBI Taxonomy" id="994334"/>
    <lineage>
        <taxon>Eukaryota</taxon>
        <taxon>Fungi</taxon>
        <taxon>Fungi incertae sedis</taxon>
        <taxon>Mucoromycota</taxon>
        <taxon>Mucoromycotina</taxon>
        <taxon>Endogonomycetes</taxon>
        <taxon>Endogonales</taxon>
        <taxon>Endogonaceae</taxon>
        <taxon>Jimgerdemannia</taxon>
    </lineage>
</organism>
<dbReference type="Proteomes" id="UP000274822">
    <property type="component" value="Unassembled WGS sequence"/>
</dbReference>
<keyword evidence="2" id="KW-1185">Reference proteome</keyword>
<feature type="non-terminal residue" evidence="1">
    <location>
        <position position="1"/>
    </location>
</feature>
<reference evidence="1 2" key="1">
    <citation type="journal article" date="2018" name="New Phytol.">
        <title>Phylogenomics of Endogonaceae and evolution of mycorrhizas within Mucoromycota.</title>
        <authorList>
            <person name="Chang Y."/>
            <person name="Desiro A."/>
            <person name="Na H."/>
            <person name="Sandor L."/>
            <person name="Lipzen A."/>
            <person name="Clum A."/>
            <person name="Barry K."/>
            <person name="Grigoriev I.V."/>
            <person name="Martin F.M."/>
            <person name="Stajich J.E."/>
            <person name="Smith M.E."/>
            <person name="Bonito G."/>
            <person name="Spatafora J.W."/>
        </authorList>
    </citation>
    <scope>NUCLEOTIDE SEQUENCE [LARGE SCALE GENOMIC DNA]</scope>
    <source>
        <strain evidence="1 2">AD002</strain>
    </source>
</reference>
<gene>
    <name evidence="1" type="ORF">BC938DRAFT_480171</name>
</gene>
<dbReference type="EMBL" id="RBNJ01004614">
    <property type="protein sequence ID" value="RUS29841.1"/>
    <property type="molecule type" value="Genomic_DNA"/>
</dbReference>
<proteinExistence type="predicted"/>
<accession>A0A433QJ91</accession>
<comment type="caution">
    <text evidence="1">The sequence shown here is derived from an EMBL/GenBank/DDBJ whole genome shotgun (WGS) entry which is preliminary data.</text>
</comment>
<name>A0A433QJ91_9FUNG</name>
<dbReference type="AlphaFoldDB" id="A0A433QJ91"/>
<sequence>WPIWIRSTHVKHVPSCASHLTPREISRWRFTHMRLPTRSCVIFGIYLQGWHGCAVAVVVCCRVNLDKTTPSPLDTQKMKCNEPGRHPSCISDTLMPCDDLSAQPSLRSHCCEWGTLATMLEVRAGSGTERDNRKLPTFHQRFHITQPNLCRPHPHTAYTMTNLPNEFFYDFFSIIDYITTAMTCTAW</sequence>